<dbReference type="Proteomes" id="UP000230069">
    <property type="component" value="Unassembled WGS sequence"/>
</dbReference>
<keyword evidence="3" id="KW-0325">Glycoprotein</keyword>
<evidence type="ECO:0000256" key="1">
    <source>
        <dbReference type="ARBA" id="ARBA00004167"/>
    </source>
</evidence>
<dbReference type="STRING" id="218851.A0A2G5CQ15"/>
<keyword evidence="8" id="KW-1185">Reference proteome</keyword>
<evidence type="ECO:0000259" key="5">
    <source>
        <dbReference type="Pfam" id="PF13947"/>
    </source>
</evidence>
<evidence type="ECO:0000313" key="7">
    <source>
        <dbReference type="EMBL" id="PIA33385.1"/>
    </source>
</evidence>
<feature type="domain" description="Wall-associated receptor kinase galacturonan-binding" evidence="5">
    <location>
        <begin position="37"/>
        <end position="101"/>
    </location>
</feature>
<organism evidence="7 8">
    <name type="scientific">Aquilegia coerulea</name>
    <name type="common">Rocky mountain columbine</name>
    <dbReference type="NCBI Taxonomy" id="218851"/>
    <lineage>
        <taxon>Eukaryota</taxon>
        <taxon>Viridiplantae</taxon>
        <taxon>Streptophyta</taxon>
        <taxon>Embryophyta</taxon>
        <taxon>Tracheophyta</taxon>
        <taxon>Spermatophyta</taxon>
        <taxon>Magnoliopsida</taxon>
        <taxon>Ranunculales</taxon>
        <taxon>Ranunculaceae</taxon>
        <taxon>Thalictroideae</taxon>
        <taxon>Aquilegia</taxon>
    </lineage>
</organism>
<dbReference type="InterPro" id="IPR025287">
    <property type="entry name" value="WAK_GUB"/>
</dbReference>
<protein>
    <recommendedName>
        <fullName evidence="9">Wall-associated receptor kinase galacturonan-binding domain-containing protein</fullName>
    </recommendedName>
</protein>
<proteinExistence type="predicted"/>
<accession>A0A2G5CQ15</accession>
<dbReference type="GO" id="GO:0030247">
    <property type="term" value="F:polysaccharide binding"/>
    <property type="evidence" value="ECO:0007669"/>
    <property type="project" value="InterPro"/>
</dbReference>
<dbReference type="Pfam" id="PF14380">
    <property type="entry name" value="WAK_assoc"/>
    <property type="match status" value="1"/>
</dbReference>
<evidence type="ECO:0000259" key="6">
    <source>
        <dbReference type="Pfam" id="PF14380"/>
    </source>
</evidence>
<comment type="subcellular location">
    <subcellularLocation>
        <location evidence="1">Membrane</location>
        <topology evidence="1">Single-pass membrane protein</topology>
    </subcellularLocation>
</comment>
<evidence type="ECO:0000256" key="4">
    <source>
        <dbReference type="SAM" id="SignalP"/>
    </source>
</evidence>
<reference evidence="7 8" key="1">
    <citation type="submission" date="2017-09" db="EMBL/GenBank/DDBJ databases">
        <title>WGS assembly of Aquilegia coerulea Goldsmith.</title>
        <authorList>
            <person name="Hodges S."/>
            <person name="Kramer E."/>
            <person name="Nordborg M."/>
            <person name="Tomkins J."/>
            <person name="Borevitz J."/>
            <person name="Derieg N."/>
            <person name="Yan J."/>
            <person name="Mihaltcheva S."/>
            <person name="Hayes R.D."/>
            <person name="Rokhsar D."/>
        </authorList>
    </citation>
    <scope>NUCLEOTIDE SEQUENCE [LARGE SCALE GENOMIC DNA]</scope>
    <source>
        <strain evidence="8">cv. Goldsmith</strain>
    </source>
</reference>
<dbReference type="PANTHER" id="PTHR33138:SF75">
    <property type="entry name" value="WALL-ASSOCIATED RECEPTOR KINASE GALACTURONAN-BINDING DOMAIN-CONTAINING PROTEIN"/>
    <property type="match status" value="1"/>
</dbReference>
<evidence type="ECO:0008006" key="9">
    <source>
        <dbReference type="Google" id="ProtNLM"/>
    </source>
</evidence>
<dbReference type="AlphaFoldDB" id="A0A2G5CQ15"/>
<dbReference type="PANTHER" id="PTHR33138">
    <property type="entry name" value="OS01G0690200 PROTEIN"/>
    <property type="match status" value="1"/>
</dbReference>
<dbReference type="GO" id="GO:0016020">
    <property type="term" value="C:membrane"/>
    <property type="evidence" value="ECO:0007669"/>
    <property type="project" value="UniProtKB-SubCell"/>
</dbReference>
<sequence>MDRHFLRLTKFFSVFFSLILLTLVQTVLSVDQHFQACEPKNCGSGPDISYPFWIHQVHEDYCGYPGFRINCRNDEPILQTSNNDYIIQDIFYNNQSFWLMDSGSVDKPCPAPLHNFTTNRAPFEFAQNVANLVFFYNCTTLYPVENLTYPVFCDTNRSLHSFAMLLPRGQLDYSIYASLECKHVVGAPVDFDGELIPKAVEQRNYNLFLQNGFALRWITTATSCIKCLRSGGRCGFLKEEFVCFCSDRPHSKSCKGMYITNCTDRPHSYFP</sequence>
<evidence type="ECO:0000256" key="3">
    <source>
        <dbReference type="ARBA" id="ARBA00023180"/>
    </source>
</evidence>
<keyword evidence="2 4" id="KW-0732">Signal</keyword>
<dbReference type="OrthoDB" id="635050at2759"/>
<feature type="chain" id="PRO_5013586061" description="Wall-associated receptor kinase galacturonan-binding domain-containing protein" evidence="4">
    <location>
        <begin position="30"/>
        <end position="271"/>
    </location>
</feature>
<evidence type="ECO:0000313" key="8">
    <source>
        <dbReference type="Proteomes" id="UP000230069"/>
    </source>
</evidence>
<dbReference type="EMBL" id="KZ305058">
    <property type="protein sequence ID" value="PIA33385.1"/>
    <property type="molecule type" value="Genomic_DNA"/>
</dbReference>
<evidence type="ECO:0000256" key="2">
    <source>
        <dbReference type="ARBA" id="ARBA00022729"/>
    </source>
</evidence>
<feature type="signal peptide" evidence="4">
    <location>
        <begin position="1"/>
        <end position="29"/>
    </location>
</feature>
<gene>
    <name evidence="7" type="ORF">AQUCO_04100072v1</name>
</gene>
<dbReference type="InterPro" id="IPR032872">
    <property type="entry name" value="WAK_assoc_C"/>
</dbReference>
<name>A0A2G5CQ15_AQUCA</name>
<dbReference type="Pfam" id="PF13947">
    <property type="entry name" value="GUB_WAK_bind"/>
    <property type="match status" value="1"/>
</dbReference>
<dbReference type="InParanoid" id="A0A2G5CQ15"/>
<feature type="domain" description="Wall-associated receptor kinase C-terminal" evidence="6">
    <location>
        <begin position="175"/>
        <end position="248"/>
    </location>
</feature>